<sequence>MTDLQVAHDQLAELRDLAESDLNEVDILLTHLASRIRESQATRMPKHERSTPRSPPQLPPHKAPRSDRPVSPPPNRDQPEIEGPEDQEHQDQPEIEGPDGQEQQDQPDIEGPDDQEHQDQPEFEGPDDQELEEKPEIPSGGGSSPSRDSSSFTSQVSWRKPWWWFSGGGSPIQLHPPLFPSEACIPHYSALKLFMAAEFHPWDPTIVGTVPIIAMIQATLKKRMPIPANFLFPHRVPPVRAPIPLVGYRSELITGANVLALMANEPWRTLGQRRLIPLTFDHNLHRRAETPLWRIAVSYAALEEDHMIAYWESTHYLEITSVMTDVDSDLFTYLQDRAQWADIDILLDPYFLHLPTKQDRVRWYPGSVSRAANLTQPIANLPEPTDLITA</sequence>
<accession>A0A225UHP2</accession>
<comment type="caution">
    <text evidence="2">The sequence shown here is derived from an EMBL/GenBank/DDBJ whole genome shotgun (WGS) entry which is preliminary data.</text>
</comment>
<dbReference type="EMBL" id="NBNE01017822">
    <property type="protein sequence ID" value="OWY92555.1"/>
    <property type="molecule type" value="Genomic_DNA"/>
</dbReference>
<feature type="compositionally biased region" description="Basic and acidic residues" evidence="1">
    <location>
        <begin position="38"/>
        <end position="51"/>
    </location>
</feature>
<feature type="region of interest" description="Disordered" evidence="1">
    <location>
        <begin position="38"/>
        <end position="152"/>
    </location>
</feature>
<evidence type="ECO:0000313" key="2">
    <source>
        <dbReference type="EMBL" id="OWY92555.1"/>
    </source>
</evidence>
<evidence type="ECO:0000313" key="3">
    <source>
        <dbReference type="Proteomes" id="UP000198211"/>
    </source>
</evidence>
<gene>
    <name evidence="2" type="ORF">PHMEG_00038399</name>
</gene>
<feature type="non-terminal residue" evidence="2">
    <location>
        <position position="390"/>
    </location>
</feature>
<keyword evidence="3" id="KW-1185">Reference proteome</keyword>
<organism evidence="2 3">
    <name type="scientific">Phytophthora megakarya</name>
    <dbReference type="NCBI Taxonomy" id="4795"/>
    <lineage>
        <taxon>Eukaryota</taxon>
        <taxon>Sar</taxon>
        <taxon>Stramenopiles</taxon>
        <taxon>Oomycota</taxon>
        <taxon>Peronosporomycetes</taxon>
        <taxon>Peronosporales</taxon>
        <taxon>Peronosporaceae</taxon>
        <taxon>Phytophthora</taxon>
    </lineage>
</organism>
<dbReference type="OrthoDB" id="129434at2759"/>
<reference evidence="3" key="1">
    <citation type="submission" date="2017-03" db="EMBL/GenBank/DDBJ databases">
        <title>Phytopthora megakarya and P. palmivora, two closely related causual agents of cacao black pod achieved similar genome size and gene model numbers by different mechanisms.</title>
        <authorList>
            <person name="Ali S."/>
            <person name="Shao J."/>
            <person name="Larry D.J."/>
            <person name="Kronmiller B."/>
            <person name="Shen D."/>
            <person name="Strem M.D."/>
            <person name="Melnick R.L."/>
            <person name="Guiltinan M.J."/>
            <person name="Tyler B.M."/>
            <person name="Meinhardt L.W."/>
            <person name="Bailey B.A."/>
        </authorList>
    </citation>
    <scope>NUCLEOTIDE SEQUENCE [LARGE SCALE GENOMIC DNA]</scope>
    <source>
        <strain evidence="3">zdho120</strain>
    </source>
</reference>
<dbReference type="Proteomes" id="UP000198211">
    <property type="component" value="Unassembled WGS sequence"/>
</dbReference>
<proteinExistence type="predicted"/>
<feature type="compositionally biased region" description="Acidic residues" evidence="1">
    <location>
        <begin position="121"/>
        <end position="133"/>
    </location>
</feature>
<name>A0A225UHP2_9STRA</name>
<dbReference type="AlphaFoldDB" id="A0A225UHP2"/>
<evidence type="ECO:0000256" key="1">
    <source>
        <dbReference type="SAM" id="MobiDB-lite"/>
    </source>
</evidence>
<protein>
    <submittedName>
        <fullName evidence="2">Uncharacterized protein</fullName>
    </submittedName>
</protein>